<keyword evidence="2" id="KW-1185">Reference proteome</keyword>
<evidence type="ECO:0000313" key="1">
    <source>
        <dbReference type="EMBL" id="KAG6942332.1"/>
    </source>
</evidence>
<dbReference type="Proteomes" id="UP000709295">
    <property type="component" value="Unassembled WGS sequence"/>
</dbReference>
<reference evidence="1" key="1">
    <citation type="submission" date="2021-01" db="EMBL/GenBank/DDBJ databases">
        <title>Phytophthora aleatoria, a newly-described species from Pinus radiata is distinct from Phytophthora cactorum isolates based on comparative genomics.</title>
        <authorList>
            <person name="Mcdougal R."/>
            <person name="Panda P."/>
            <person name="Williams N."/>
            <person name="Studholme D.J."/>
        </authorList>
    </citation>
    <scope>NUCLEOTIDE SEQUENCE</scope>
    <source>
        <strain evidence="1">NZFS 4037</strain>
    </source>
</reference>
<dbReference type="AlphaFoldDB" id="A0A8J5LUW5"/>
<accession>A0A8J5LUW5</accession>
<dbReference type="EMBL" id="JAENGY010003155">
    <property type="protein sequence ID" value="KAG6942332.1"/>
    <property type="molecule type" value="Genomic_DNA"/>
</dbReference>
<evidence type="ECO:0000313" key="2">
    <source>
        <dbReference type="Proteomes" id="UP000709295"/>
    </source>
</evidence>
<organism evidence="1 2">
    <name type="scientific">Phytophthora aleatoria</name>
    <dbReference type="NCBI Taxonomy" id="2496075"/>
    <lineage>
        <taxon>Eukaryota</taxon>
        <taxon>Sar</taxon>
        <taxon>Stramenopiles</taxon>
        <taxon>Oomycota</taxon>
        <taxon>Peronosporomycetes</taxon>
        <taxon>Peronosporales</taxon>
        <taxon>Peronosporaceae</taxon>
        <taxon>Phytophthora</taxon>
    </lineage>
</organism>
<sequence length="207" mass="23747">MAGQLQADSKLVCSRNMLYRVKEAVLRELFAEDEKSIEYLPRYLSVFCDRNQGTIANLERDNSGNFSRALVALDPAWFSCGQAIFGVDAAHMKHRLYNGVQIVLVGRDGNFQNRVAAVALAPLEDHANYLWFSRSWYVMDFRSEMYVFLIIEIISASRELNLLTKFCTRHLIGKCKNFRMFTELMSYRECFIGNMRTDKKGGVGCLP</sequence>
<name>A0A8J5LUW5_9STRA</name>
<gene>
    <name evidence="1" type="ORF">JG688_00018186</name>
</gene>
<evidence type="ECO:0008006" key="3">
    <source>
        <dbReference type="Google" id="ProtNLM"/>
    </source>
</evidence>
<comment type="caution">
    <text evidence="1">The sequence shown here is derived from an EMBL/GenBank/DDBJ whole genome shotgun (WGS) entry which is preliminary data.</text>
</comment>
<protein>
    <recommendedName>
        <fullName evidence="3">MULE transposase domain-containing protein</fullName>
    </recommendedName>
</protein>
<proteinExistence type="predicted"/>